<evidence type="ECO:0000256" key="4">
    <source>
        <dbReference type="ARBA" id="ARBA00022695"/>
    </source>
</evidence>
<evidence type="ECO:0000256" key="6">
    <source>
        <dbReference type="ARBA" id="ARBA00022932"/>
    </source>
</evidence>
<keyword evidence="4" id="KW-0548">Nucleotidyltransferase</keyword>
<gene>
    <name evidence="11" type="ORF">KUF71_020023</name>
</gene>
<dbReference type="Proteomes" id="UP001219518">
    <property type="component" value="Unassembled WGS sequence"/>
</dbReference>
<keyword evidence="3" id="KW-0808">Transferase</keyword>
<keyword evidence="7" id="KW-0238">DNA-binding</keyword>
<dbReference type="EC" id="2.7.7.7" evidence="2"/>
<reference evidence="11" key="1">
    <citation type="submission" date="2021-07" db="EMBL/GenBank/DDBJ databases">
        <authorList>
            <person name="Catto M.A."/>
            <person name="Jacobson A."/>
            <person name="Kennedy G."/>
            <person name="Labadie P."/>
            <person name="Hunt B.G."/>
            <person name="Srinivasan R."/>
        </authorList>
    </citation>
    <scope>NUCLEOTIDE SEQUENCE</scope>
    <source>
        <strain evidence="11">PL_HMW_Pooled</strain>
        <tissue evidence="11">Head</tissue>
    </source>
</reference>
<accession>A0AAE1GVP4</accession>
<evidence type="ECO:0000256" key="1">
    <source>
        <dbReference type="ARBA" id="ARBA00005755"/>
    </source>
</evidence>
<evidence type="ECO:0000256" key="9">
    <source>
        <dbReference type="SAM" id="MobiDB-lite"/>
    </source>
</evidence>
<dbReference type="Pfam" id="PF03175">
    <property type="entry name" value="DNA_pol_B_2"/>
    <property type="match status" value="1"/>
</dbReference>
<dbReference type="InterPro" id="IPR012337">
    <property type="entry name" value="RNaseH-like_sf"/>
</dbReference>
<protein>
    <recommendedName>
        <fullName evidence="2">DNA-directed DNA polymerase</fullName>
        <ecNumber evidence="2">2.7.7.7</ecNumber>
    </recommendedName>
</protein>
<keyword evidence="12" id="KW-1185">Reference proteome</keyword>
<reference evidence="11" key="2">
    <citation type="journal article" date="2023" name="BMC Genomics">
        <title>Pest status, molecular evolution, and epigenetic factors derived from the genome assembly of Frankliniella fusca, a thysanopteran phytovirus vector.</title>
        <authorList>
            <person name="Catto M.A."/>
            <person name="Labadie P.E."/>
            <person name="Jacobson A.L."/>
            <person name="Kennedy G.G."/>
            <person name="Srinivasan R."/>
            <person name="Hunt B.G."/>
        </authorList>
    </citation>
    <scope>NUCLEOTIDE SEQUENCE</scope>
    <source>
        <strain evidence="11">PL_HMW_Pooled</strain>
    </source>
</reference>
<dbReference type="PANTHER" id="PTHR33568:SF3">
    <property type="entry name" value="DNA-DIRECTED DNA POLYMERASE"/>
    <property type="match status" value="1"/>
</dbReference>
<feature type="region of interest" description="Disordered" evidence="9">
    <location>
        <begin position="82"/>
        <end position="136"/>
    </location>
</feature>
<dbReference type="GO" id="GO:0006260">
    <property type="term" value="P:DNA replication"/>
    <property type="evidence" value="ECO:0007669"/>
    <property type="project" value="UniProtKB-KW"/>
</dbReference>
<evidence type="ECO:0000313" key="11">
    <source>
        <dbReference type="EMBL" id="KAK3910014.1"/>
    </source>
</evidence>
<dbReference type="GO" id="GO:0042575">
    <property type="term" value="C:DNA polymerase complex"/>
    <property type="evidence" value="ECO:0007669"/>
    <property type="project" value="UniProtKB-ARBA"/>
</dbReference>
<evidence type="ECO:0000256" key="8">
    <source>
        <dbReference type="ARBA" id="ARBA00049244"/>
    </source>
</evidence>
<dbReference type="GO" id="GO:0003887">
    <property type="term" value="F:DNA-directed DNA polymerase activity"/>
    <property type="evidence" value="ECO:0007669"/>
    <property type="project" value="UniProtKB-KW"/>
</dbReference>
<dbReference type="PANTHER" id="PTHR33568">
    <property type="entry name" value="DNA POLYMERASE"/>
    <property type="match status" value="1"/>
</dbReference>
<dbReference type="AlphaFoldDB" id="A0AAE1GVP4"/>
<dbReference type="GO" id="GO:0000166">
    <property type="term" value="F:nucleotide binding"/>
    <property type="evidence" value="ECO:0007669"/>
    <property type="project" value="InterPro"/>
</dbReference>
<dbReference type="Gene3D" id="3.90.1600.10">
    <property type="entry name" value="Palm domain of DNA polymerase"/>
    <property type="match status" value="1"/>
</dbReference>
<evidence type="ECO:0000256" key="2">
    <source>
        <dbReference type="ARBA" id="ARBA00012417"/>
    </source>
</evidence>
<comment type="similarity">
    <text evidence="1">Belongs to the DNA polymerase type-B family.</text>
</comment>
<comment type="catalytic activity">
    <reaction evidence="8">
        <text>DNA(n) + a 2'-deoxyribonucleoside 5'-triphosphate = DNA(n+1) + diphosphate</text>
        <dbReference type="Rhea" id="RHEA:22508"/>
        <dbReference type="Rhea" id="RHEA-COMP:17339"/>
        <dbReference type="Rhea" id="RHEA-COMP:17340"/>
        <dbReference type="ChEBI" id="CHEBI:33019"/>
        <dbReference type="ChEBI" id="CHEBI:61560"/>
        <dbReference type="ChEBI" id="CHEBI:173112"/>
        <dbReference type="EC" id="2.7.7.7"/>
    </reaction>
</comment>
<feature type="compositionally biased region" description="Pro residues" evidence="9">
    <location>
        <begin position="85"/>
        <end position="114"/>
    </location>
</feature>
<proteinExistence type="inferred from homology"/>
<dbReference type="GO" id="GO:0003677">
    <property type="term" value="F:DNA binding"/>
    <property type="evidence" value="ECO:0007669"/>
    <property type="project" value="UniProtKB-KW"/>
</dbReference>
<feature type="domain" description="DNA-directed DNA polymerase family B mitochondria/virus" evidence="10">
    <location>
        <begin position="641"/>
        <end position="791"/>
    </location>
</feature>
<dbReference type="InterPro" id="IPR004868">
    <property type="entry name" value="DNA-dir_DNA_pol_B_mt/vir"/>
</dbReference>
<dbReference type="EMBL" id="JAHWGI010000137">
    <property type="protein sequence ID" value="KAK3910014.1"/>
    <property type="molecule type" value="Genomic_DNA"/>
</dbReference>
<evidence type="ECO:0000259" key="10">
    <source>
        <dbReference type="Pfam" id="PF03175"/>
    </source>
</evidence>
<dbReference type="InterPro" id="IPR036397">
    <property type="entry name" value="RNaseH_sf"/>
</dbReference>
<dbReference type="Gene3D" id="3.30.420.10">
    <property type="entry name" value="Ribonuclease H-like superfamily/Ribonuclease H"/>
    <property type="match status" value="1"/>
</dbReference>
<dbReference type="SUPFAM" id="SSF56672">
    <property type="entry name" value="DNA/RNA polymerases"/>
    <property type="match status" value="1"/>
</dbReference>
<keyword evidence="5" id="KW-0235">DNA replication</keyword>
<name>A0AAE1GVP4_9NEOP</name>
<dbReference type="InterPro" id="IPR023211">
    <property type="entry name" value="DNA_pol_palm_dom_sf"/>
</dbReference>
<organism evidence="11 12">
    <name type="scientific">Frankliniella fusca</name>
    <dbReference type="NCBI Taxonomy" id="407009"/>
    <lineage>
        <taxon>Eukaryota</taxon>
        <taxon>Metazoa</taxon>
        <taxon>Ecdysozoa</taxon>
        <taxon>Arthropoda</taxon>
        <taxon>Hexapoda</taxon>
        <taxon>Insecta</taxon>
        <taxon>Pterygota</taxon>
        <taxon>Neoptera</taxon>
        <taxon>Paraneoptera</taxon>
        <taxon>Thysanoptera</taxon>
        <taxon>Terebrantia</taxon>
        <taxon>Thripoidea</taxon>
        <taxon>Thripidae</taxon>
        <taxon>Frankliniella</taxon>
    </lineage>
</organism>
<evidence type="ECO:0000313" key="12">
    <source>
        <dbReference type="Proteomes" id="UP001219518"/>
    </source>
</evidence>
<evidence type="ECO:0000256" key="3">
    <source>
        <dbReference type="ARBA" id="ARBA00022679"/>
    </source>
</evidence>
<keyword evidence="6" id="KW-0239">DNA-directed DNA polymerase</keyword>
<dbReference type="SUPFAM" id="SSF53098">
    <property type="entry name" value="Ribonuclease H-like"/>
    <property type="match status" value="1"/>
</dbReference>
<sequence>MSSLVKDILCEWEGGSFYNDQYLSEAYTQMLLALMNASPDDRTDPRIVPFLLVGFLAYQRVQEGADPQALLTFRMALAMVGQGSPDPPNHPAAPPAQSGPPSPQPGPSRPPSPQPGDKRPLEEEEEAEQPTLEVLQSRERHLKRFKTTFREEVVQIKGLGESLPSDQLMEEMFDTVLARQRDAVQAKDDDRVILEIESSENADNAVWFSLRKTIQINGRIVLDKLTRVLNSNQSFMADGRLKISYIHVKTPEAGGRRTNVVVPNESMDQWLQRMINRKAIYSPDNYDNMCLTRSVAVAMGYYTMNKLSFFRFKNNEGAQKKAAQKLCDDAQIDPTLPCGIDEIQKLQDSLPEHRLCVFTDKKEIIARKLKPELTLAGAKIICMKVGNWKFIDSLSFMPMALSAMPKAFGLTELKKGYWPFLANKPEYYNYEGPLLPKDLKEFVEYCISDVTILREACTAFRKIYQEVAGYDPMFNCITLSSACMSAFRRNFLQKDTIGIVPPGGYHGRGKQSHIALQWLDFEAHKIGQVIKTIYTDREVSVMGRHVDGYVEFKHDDGHTIKRIYQFHGCYWYQCPTHFPATEGDSENRYVNTQKITEMFRENGFEVIEKWECDFKRELTSDPATKAFFEQHPTVRVTPLQLRDALCGGRTSALKWYHKADLDKGEKIKMVDVISEYPNANLRGEFPYGHPQIFLEGDTNMPPFDQWNGVIKCTVLPPRELYIPVLPLKSQGRLMFPLCRTCAEQGCTEICRHTPEDRKFTDTWCIPELKLAVQKGYMILSVHEVYQYPGTKQYNPLTQEDGLLSGYIRCFMALKMQASGWPADCTTDELKAQFIKDTLKHDGVDLDPSKMEKNPALRTLSKLMCNAFWGKFGEKTLRPKTELIFQNEKLISMMADPKITITGLLPLSDECIQVKWEPISDTEESLPTSSLILAAFTTCLGRLQLYHYLDQVNERALYCDTDSVAYISRPGEPDIPTGTHLGDLTDQVEEDHGPGSFITEFVAGGPKNYAFKVAVGGDLSNIKVCIKVRGISINASCDELVTFDNLKAMVMGSRDKITVPIPHQIARLPTWQIVTRASHKNWKPVNIKRRRVDVANTVPHGFNAWDMAEEEDQDLLEAMELLADA</sequence>
<dbReference type="InterPro" id="IPR043502">
    <property type="entry name" value="DNA/RNA_pol_sf"/>
</dbReference>
<comment type="caution">
    <text evidence="11">The sequence shown here is derived from an EMBL/GenBank/DDBJ whole genome shotgun (WGS) entry which is preliminary data.</text>
</comment>
<evidence type="ECO:0000256" key="5">
    <source>
        <dbReference type="ARBA" id="ARBA00022705"/>
    </source>
</evidence>
<dbReference type="Gene3D" id="3.40.960.10">
    <property type="entry name" value="VSR Endonuclease"/>
    <property type="match status" value="1"/>
</dbReference>
<evidence type="ECO:0000256" key="7">
    <source>
        <dbReference type="ARBA" id="ARBA00023125"/>
    </source>
</evidence>